<dbReference type="InterPro" id="IPR036271">
    <property type="entry name" value="Tet_transcr_reg_TetR-rel_C_sf"/>
</dbReference>
<comment type="caution">
    <text evidence="2">The sequence shown here is derived from an EMBL/GenBank/DDBJ whole genome shotgun (WGS) entry which is preliminary data.</text>
</comment>
<evidence type="ECO:0000259" key="1">
    <source>
        <dbReference type="Pfam" id="PF17931"/>
    </source>
</evidence>
<accession>A0A4Q5LWE1</accession>
<reference evidence="2 3" key="1">
    <citation type="submission" date="2019-02" db="EMBL/GenBank/DDBJ databases">
        <title>Bacterial novel species Emticicia sp. 17J42-9 isolated from soil.</title>
        <authorList>
            <person name="Jung H.-Y."/>
        </authorList>
    </citation>
    <scope>NUCLEOTIDE SEQUENCE [LARGE SCALE GENOMIC DNA]</scope>
    <source>
        <strain evidence="2 3">17J42-9</strain>
    </source>
</reference>
<dbReference type="Pfam" id="PF17931">
    <property type="entry name" value="TetR_C_23"/>
    <property type="match status" value="1"/>
</dbReference>
<dbReference type="AlphaFoldDB" id="A0A4Q5LWE1"/>
<keyword evidence="3" id="KW-1185">Reference proteome</keyword>
<sequence>MTKDKIKQAYIEHILDKGTQPESVYAFSKKLKIKEAAFYEEYTSFPQIESEIWKGFFLDTITTAQDEEVYGEYSVREKVLAFFYTWVEVLKQNRSFILKSYEGFQKPVYMKRNIQLTDFKVAFYDYINELVLEARETKEIEQRPLPQITQRYPDLFWGKTLFILDFWINDTSKAFEKTDTMIEKSVNTAFDLLGRSPLDSLFDLGKFLFHNRRI</sequence>
<organism evidence="2 3">
    <name type="scientific">Emticicia agri</name>
    <dbReference type="NCBI Taxonomy" id="2492393"/>
    <lineage>
        <taxon>Bacteria</taxon>
        <taxon>Pseudomonadati</taxon>
        <taxon>Bacteroidota</taxon>
        <taxon>Cytophagia</taxon>
        <taxon>Cytophagales</taxon>
        <taxon>Leadbetterellaceae</taxon>
        <taxon>Emticicia</taxon>
    </lineage>
</organism>
<name>A0A4Q5LWE1_9BACT</name>
<evidence type="ECO:0000313" key="2">
    <source>
        <dbReference type="EMBL" id="RYU94038.1"/>
    </source>
</evidence>
<feature type="domain" description="Tetracyclin repressor-like C-terminal" evidence="1">
    <location>
        <begin position="78"/>
        <end position="208"/>
    </location>
</feature>
<dbReference type="InterPro" id="IPR041673">
    <property type="entry name" value="TetR_C_23"/>
</dbReference>
<dbReference type="Proteomes" id="UP000293162">
    <property type="component" value="Unassembled WGS sequence"/>
</dbReference>
<gene>
    <name evidence="2" type="ORF">EWM59_18890</name>
</gene>
<dbReference type="OrthoDB" id="977687at2"/>
<dbReference type="SUPFAM" id="SSF48498">
    <property type="entry name" value="Tetracyclin repressor-like, C-terminal domain"/>
    <property type="match status" value="1"/>
</dbReference>
<dbReference type="EMBL" id="SEWF01000032">
    <property type="protein sequence ID" value="RYU94038.1"/>
    <property type="molecule type" value="Genomic_DNA"/>
</dbReference>
<proteinExistence type="predicted"/>
<evidence type="ECO:0000313" key="3">
    <source>
        <dbReference type="Proteomes" id="UP000293162"/>
    </source>
</evidence>
<protein>
    <submittedName>
        <fullName evidence="2">TetR/AcrR family transcriptional regulator</fullName>
    </submittedName>
</protein>
<dbReference type="Gene3D" id="1.10.357.10">
    <property type="entry name" value="Tetracycline Repressor, domain 2"/>
    <property type="match status" value="1"/>
</dbReference>
<dbReference type="RefSeq" id="WP_130022819.1">
    <property type="nucleotide sequence ID" value="NZ_SEWF01000032.1"/>
</dbReference>